<proteinExistence type="predicted"/>
<feature type="compositionally biased region" description="Low complexity" evidence="1">
    <location>
        <begin position="415"/>
        <end position="435"/>
    </location>
</feature>
<feature type="region of interest" description="Disordered" evidence="1">
    <location>
        <begin position="1"/>
        <end position="25"/>
    </location>
</feature>
<evidence type="ECO:0000313" key="4">
    <source>
        <dbReference type="Proteomes" id="UP000054408"/>
    </source>
</evidence>
<feature type="compositionally biased region" description="Low complexity" evidence="1">
    <location>
        <begin position="14"/>
        <end position="25"/>
    </location>
</feature>
<reference evidence="3 4" key="1">
    <citation type="submission" date="2010-05" db="EMBL/GenBank/DDBJ databases">
        <title>The Genome Sequence of Thecamonas trahens ATCC 50062.</title>
        <authorList>
            <consortium name="The Broad Institute Genome Sequencing Platform"/>
            <person name="Russ C."/>
            <person name="Cuomo C."/>
            <person name="Shea T."/>
            <person name="Young S.K."/>
            <person name="Zeng Q."/>
            <person name="Koehrsen M."/>
            <person name="Haas B."/>
            <person name="Borodovsky M."/>
            <person name="Guigo R."/>
            <person name="Alvarado L."/>
            <person name="Berlin A."/>
            <person name="Bochicchio J."/>
            <person name="Borenstein D."/>
            <person name="Chapman S."/>
            <person name="Chen Z."/>
            <person name="Freedman E."/>
            <person name="Gellesch M."/>
            <person name="Goldberg J."/>
            <person name="Griggs A."/>
            <person name="Gujja S."/>
            <person name="Heilman E."/>
            <person name="Heiman D."/>
            <person name="Hepburn T."/>
            <person name="Howarth C."/>
            <person name="Jen D."/>
            <person name="Larson L."/>
            <person name="Mehta T."/>
            <person name="Park D."/>
            <person name="Pearson M."/>
            <person name="Roberts A."/>
            <person name="Saif S."/>
            <person name="Shenoy N."/>
            <person name="Sisk P."/>
            <person name="Stolte C."/>
            <person name="Sykes S."/>
            <person name="Thomson T."/>
            <person name="Walk T."/>
            <person name="White J."/>
            <person name="Yandava C."/>
            <person name="Burger G."/>
            <person name="Gray M.W."/>
            <person name="Holland P.W.H."/>
            <person name="King N."/>
            <person name="Lang F.B.F."/>
            <person name="Roger A.J."/>
            <person name="Ruiz-Trillo I."/>
            <person name="Lander E."/>
            <person name="Nusbaum C."/>
        </authorList>
    </citation>
    <scope>NUCLEOTIDE SEQUENCE [LARGE SCALE GENOMIC DNA]</scope>
    <source>
        <strain evidence="3 4">ATCC 50062</strain>
    </source>
</reference>
<feature type="region of interest" description="Disordered" evidence="1">
    <location>
        <begin position="47"/>
        <end position="120"/>
    </location>
</feature>
<feature type="domain" description="G-patch" evidence="2">
    <location>
        <begin position="370"/>
        <end position="417"/>
    </location>
</feature>
<dbReference type="PANTHER" id="PTHR20923:SF1">
    <property type="entry name" value="G PATCH DOMAIN AND ANKYRIN REPEAT-CONTAINING PROTEIN 1"/>
    <property type="match status" value="1"/>
</dbReference>
<evidence type="ECO:0000259" key="2">
    <source>
        <dbReference type="PROSITE" id="PS50174"/>
    </source>
</evidence>
<feature type="compositionally biased region" description="Basic residues" evidence="1">
    <location>
        <begin position="345"/>
        <end position="356"/>
    </location>
</feature>
<dbReference type="OrthoDB" id="21470at2759"/>
<dbReference type="PANTHER" id="PTHR20923">
    <property type="entry name" value="BAT4 PROTEIN-RELATED"/>
    <property type="match status" value="1"/>
</dbReference>
<dbReference type="GO" id="GO:0003676">
    <property type="term" value="F:nucleic acid binding"/>
    <property type="evidence" value="ECO:0007669"/>
    <property type="project" value="InterPro"/>
</dbReference>
<gene>
    <name evidence="3" type="ORF">AMSG_02557</name>
</gene>
<dbReference type="EMBL" id="GL349447">
    <property type="protein sequence ID" value="KNC47535.1"/>
    <property type="molecule type" value="Genomic_DNA"/>
</dbReference>
<protein>
    <recommendedName>
        <fullName evidence="2">G-patch domain-containing protein</fullName>
    </recommendedName>
</protein>
<dbReference type="InterPro" id="IPR039146">
    <property type="entry name" value="GPANK1"/>
</dbReference>
<feature type="compositionally biased region" description="Basic residues" evidence="1">
    <location>
        <begin position="438"/>
        <end position="447"/>
    </location>
</feature>
<organism evidence="3 4">
    <name type="scientific">Thecamonas trahens ATCC 50062</name>
    <dbReference type="NCBI Taxonomy" id="461836"/>
    <lineage>
        <taxon>Eukaryota</taxon>
        <taxon>Apusozoa</taxon>
        <taxon>Apusomonadida</taxon>
        <taxon>Apusomonadidae</taxon>
        <taxon>Thecamonas</taxon>
    </lineage>
</organism>
<dbReference type="PROSITE" id="PS50174">
    <property type="entry name" value="G_PATCH"/>
    <property type="match status" value="1"/>
</dbReference>
<feature type="region of interest" description="Disordered" evidence="1">
    <location>
        <begin position="318"/>
        <end position="374"/>
    </location>
</feature>
<dbReference type="InterPro" id="IPR000467">
    <property type="entry name" value="G_patch_dom"/>
</dbReference>
<feature type="compositionally biased region" description="Low complexity" evidence="1">
    <location>
        <begin position="88"/>
        <end position="97"/>
    </location>
</feature>
<evidence type="ECO:0000313" key="3">
    <source>
        <dbReference type="EMBL" id="KNC47535.1"/>
    </source>
</evidence>
<dbReference type="SMART" id="SM00443">
    <property type="entry name" value="G_patch"/>
    <property type="match status" value="1"/>
</dbReference>
<evidence type="ECO:0000256" key="1">
    <source>
        <dbReference type="SAM" id="MobiDB-lite"/>
    </source>
</evidence>
<feature type="compositionally biased region" description="Low complexity" evidence="1">
    <location>
        <begin position="61"/>
        <end position="80"/>
    </location>
</feature>
<name>A0A0L0D5Q1_THETB</name>
<dbReference type="AlphaFoldDB" id="A0A0L0D5Q1"/>
<dbReference type="RefSeq" id="XP_013759467.1">
    <property type="nucleotide sequence ID" value="XM_013904013.1"/>
</dbReference>
<dbReference type="STRING" id="461836.A0A0L0D5Q1"/>
<sequence>MAESGLGSEEESGSESGSSPTLSTTTCSCLNTNSCSMSSATFNDVVANTGSFLPSPTASLSSGEATGEATGEAAGEASGEASDEASDEASPAAMSASDHVCGTESGAGSGSEPVGDERQTKLEATRLQLEKLSMMELEREGPRLRRGLGFAETSAGAARAGAGGVSGAAARRHRWRFGEFLAPQDYLGLEWILAGEGPVVEPAAAQTPAPAPAPAQTPDVVREVTVACDEPSRSRRPIIKGRRSRQSFQDLFKALDAFARSSEEQTVLGAMSHQERRCVNHIAKACQVRVTTKGSGKRSLLWLSRTVRTTPVTPAKRRALFDTYASGDDNNDGSGGSQSRESTPRGRKLSRGRRNPRLASRVMVTTPIPPSNIGHRMLRSLGWDGGQLGSSQVANGLLEPVPVFLKNDRQGLGFASPEPSPASAASPASAPAPGSQRGRGRDRKPPY</sequence>
<feature type="region of interest" description="Disordered" evidence="1">
    <location>
        <begin position="409"/>
        <end position="447"/>
    </location>
</feature>
<dbReference type="GeneID" id="25562228"/>
<dbReference type="Proteomes" id="UP000054408">
    <property type="component" value="Unassembled WGS sequence"/>
</dbReference>
<dbReference type="Pfam" id="PF01585">
    <property type="entry name" value="G-patch"/>
    <property type="match status" value="1"/>
</dbReference>
<feature type="compositionally biased region" description="Polar residues" evidence="1">
    <location>
        <begin position="47"/>
        <end position="60"/>
    </location>
</feature>
<keyword evidence="4" id="KW-1185">Reference proteome</keyword>
<accession>A0A0L0D5Q1</accession>